<dbReference type="EMBL" id="SRYW01000014">
    <property type="protein sequence ID" value="TGY32687.1"/>
    <property type="molecule type" value="Genomic_DNA"/>
</dbReference>
<evidence type="ECO:0000313" key="2">
    <source>
        <dbReference type="EMBL" id="TGY32687.1"/>
    </source>
</evidence>
<dbReference type="InterPro" id="IPR036866">
    <property type="entry name" value="RibonucZ/Hydroxyglut_hydro"/>
</dbReference>
<dbReference type="RefSeq" id="WP_017355755.1">
    <property type="nucleotide sequence ID" value="NZ_SRYW01000014.1"/>
</dbReference>
<gene>
    <name evidence="2" type="ORF">E5352_14740</name>
</gene>
<dbReference type="PANTHER" id="PTHR15032">
    <property type="entry name" value="N-ACYL-PHOSPHATIDYLETHANOLAMINE-HYDROLYZING PHOSPHOLIPASE D"/>
    <property type="match status" value="1"/>
</dbReference>
<reference evidence="2 3" key="1">
    <citation type="submission" date="2019-04" db="EMBL/GenBank/DDBJ databases">
        <title>Microbes associate with the intestines of laboratory mice.</title>
        <authorList>
            <person name="Navarre W."/>
            <person name="Wong E."/>
            <person name="Huang K."/>
            <person name="Tropini C."/>
            <person name="Ng K."/>
            <person name="Yu B."/>
        </authorList>
    </citation>
    <scope>NUCLEOTIDE SEQUENCE [LARGE SCALE GENOMIC DNA]</scope>
    <source>
        <strain evidence="2 3">NM62_B4-13</strain>
    </source>
</reference>
<evidence type="ECO:0000313" key="3">
    <source>
        <dbReference type="Proteomes" id="UP000306631"/>
    </source>
</evidence>
<protein>
    <submittedName>
        <fullName evidence="2">Hydrolase</fullName>
    </submittedName>
</protein>
<dbReference type="GO" id="GO:0005737">
    <property type="term" value="C:cytoplasm"/>
    <property type="evidence" value="ECO:0007669"/>
    <property type="project" value="TreeGrafter"/>
</dbReference>
<feature type="domain" description="Metallo-beta-lactamase" evidence="1">
    <location>
        <begin position="108"/>
        <end position="302"/>
    </location>
</feature>
<keyword evidence="2" id="KW-0378">Hydrolase</keyword>
<dbReference type="OrthoDB" id="9805728at2"/>
<name>A0A4S2CUX0_STEMA</name>
<dbReference type="Pfam" id="PF12706">
    <property type="entry name" value="Lactamase_B_2"/>
    <property type="match status" value="1"/>
</dbReference>
<dbReference type="Proteomes" id="UP000306631">
    <property type="component" value="Unassembled WGS sequence"/>
</dbReference>
<comment type="caution">
    <text evidence="2">The sequence shown here is derived from an EMBL/GenBank/DDBJ whole genome shotgun (WGS) entry which is preliminary data.</text>
</comment>
<organism evidence="2 3">
    <name type="scientific">Stenotrophomonas maltophilia</name>
    <name type="common">Pseudomonas maltophilia</name>
    <name type="synonym">Xanthomonas maltophilia</name>
    <dbReference type="NCBI Taxonomy" id="40324"/>
    <lineage>
        <taxon>Bacteria</taxon>
        <taxon>Pseudomonadati</taxon>
        <taxon>Pseudomonadota</taxon>
        <taxon>Gammaproteobacteria</taxon>
        <taxon>Lysobacterales</taxon>
        <taxon>Lysobacteraceae</taxon>
        <taxon>Stenotrophomonas</taxon>
        <taxon>Stenotrophomonas maltophilia group</taxon>
    </lineage>
</organism>
<accession>A0A4S2CUX0</accession>
<dbReference type="AlphaFoldDB" id="A0A4S2CUX0"/>
<dbReference type="SUPFAM" id="SSF56281">
    <property type="entry name" value="Metallo-hydrolase/oxidoreductase"/>
    <property type="match status" value="1"/>
</dbReference>
<evidence type="ECO:0000259" key="1">
    <source>
        <dbReference type="Pfam" id="PF12706"/>
    </source>
</evidence>
<dbReference type="GO" id="GO:0016787">
    <property type="term" value="F:hydrolase activity"/>
    <property type="evidence" value="ECO:0007669"/>
    <property type="project" value="UniProtKB-KW"/>
</dbReference>
<proteinExistence type="predicted"/>
<dbReference type="Gene3D" id="3.60.15.10">
    <property type="entry name" value="Ribonuclease Z/Hydroxyacylglutathione hydrolase-like"/>
    <property type="match status" value="1"/>
</dbReference>
<dbReference type="InterPro" id="IPR001279">
    <property type="entry name" value="Metallo-B-lactamas"/>
</dbReference>
<sequence>MRFLPVLAVVLATTSLLIWTLHVPIAAHDRSPQMTAGQFTNPAPKPKETLGGTLKLLWEFLFDRPAGTTPPQAPPVRAVSARELATAPDHSLYRLGHSTLLIKLRGGWWLTDPVFSRRASPVQWMGPKRFHAPPIALKDLPPIRGVVLSHDHYDHLDRATIKHLATRADVFLTPLGVGDRLIAWGVPRERVHQLDWWEQIDIDGVRFVATPAQHFSGRGLRDANRTLWASWVILDADLRVFFSGDTGYFDGFKRIGERYGPFDVTFIETGAYDAKWPFVHMQPEQTVQAHQDLRGRWLLPIHNGTFDLALHQWDEPFERVSTLAAERAIPLATPGMGERMDLDAPQSFSPWWRTVKAAQDARRDVPVGSPM</sequence>
<dbReference type="PANTHER" id="PTHR15032:SF4">
    <property type="entry name" value="N-ACYL-PHOSPHATIDYLETHANOLAMINE-HYDROLYZING PHOSPHOLIPASE D"/>
    <property type="match status" value="1"/>
</dbReference>